<dbReference type="KEGG" id="mfo:Metfor_0301"/>
<dbReference type="InterPro" id="IPR018076">
    <property type="entry name" value="T2SS_GspF_dom"/>
</dbReference>
<feature type="transmembrane region" description="Helical" evidence="6">
    <location>
        <begin position="243"/>
        <end position="270"/>
    </location>
</feature>
<dbReference type="STRING" id="593750.Metfor_0301"/>
<dbReference type="GeneID" id="14308974"/>
<feature type="transmembrane region" description="Helical" evidence="6">
    <location>
        <begin position="367"/>
        <end position="387"/>
    </location>
</feature>
<dbReference type="Pfam" id="PF00482">
    <property type="entry name" value="T2SSF"/>
    <property type="match status" value="2"/>
</dbReference>
<dbReference type="Proteomes" id="UP000010824">
    <property type="component" value="Chromosome"/>
</dbReference>
<evidence type="ECO:0000256" key="3">
    <source>
        <dbReference type="ARBA" id="ARBA00022692"/>
    </source>
</evidence>
<keyword evidence="9" id="KW-1185">Reference proteome</keyword>
<evidence type="ECO:0000259" key="7">
    <source>
        <dbReference type="Pfam" id="PF00482"/>
    </source>
</evidence>
<evidence type="ECO:0000256" key="1">
    <source>
        <dbReference type="ARBA" id="ARBA00004651"/>
    </source>
</evidence>
<feature type="transmembrane region" description="Helical" evidence="6">
    <location>
        <begin position="282"/>
        <end position="302"/>
    </location>
</feature>
<feature type="transmembrane region" description="Helical" evidence="6">
    <location>
        <begin position="36"/>
        <end position="58"/>
    </location>
</feature>
<dbReference type="EMBL" id="CP003167">
    <property type="protein sequence ID" value="AGB01380.1"/>
    <property type="molecule type" value="Genomic_DNA"/>
</dbReference>
<feature type="transmembrane region" description="Helical" evidence="6">
    <location>
        <begin position="587"/>
        <end position="611"/>
    </location>
</feature>
<feature type="transmembrane region" description="Helical" evidence="6">
    <location>
        <begin position="539"/>
        <end position="567"/>
    </location>
</feature>
<protein>
    <submittedName>
        <fullName evidence="8">Archaeal flagella assembly protein J</fullName>
    </submittedName>
</protein>
<dbReference type="HOGENOM" id="CLU_017646_1_1_2"/>
<keyword evidence="3 6" id="KW-0812">Transmembrane</keyword>
<evidence type="ECO:0000313" key="9">
    <source>
        <dbReference type="Proteomes" id="UP000010824"/>
    </source>
</evidence>
<keyword evidence="8" id="KW-0282">Flagellum</keyword>
<name>L0HBI0_METFS</name>
<keyword evidence="8" id="KW-0969">Cilium</keyword>
<feature type="transmembrane region" description="Helical" evidence="6">
    <location>
        <begin position="402"/>
        <end position="420"/>
    </location>
</feature>
<accession>L0HBI0</accession>
<keyword evidence="2" id="KW-1003">Cell membrane</keyword>
<keyword evidence="4 6" id="KW-1133">Transmembrane helix</keyword>
<evidence type="ECO:0000313" key="8">
    <source>
        <dbReference type="EMBL" id="AGB01380.1"/>
    </source>
</evidence>
<reference evidence="8 9" key="2">
    <citation type="journal article" date="2014" name="Genome Announc.">
        <title>Complete Genome Sequence of Methanoregula formicica SMSPT, a Mesophilic Hydrogenotrophic Methanogen Isolated from a Methanogenic Upflow Anaerobic Sludge Blanket Reactor.</title>
        <authorList>
            <person name="Yamamoto K."/>
            <person name="Tamaki H."/>
            <person name="Cadillo-Quiroz H."/>
            <person name="Imachi H."/>
            <person name="Kyrpides N."/>
            <person name="Woyke T."/>
            <person name="Goodwin L."/>
            <person name="Zinder S.H."/>
            <person name="Kamagata Y."/>
            <person name="Liu W.T."/>
        </authorList>
    </citation>
    <scope>NUCLEOTIDE SEQUENCE [LARGE SCALE GENOMIC DNA]</scope>
    <source>
        <strain evidence="9">DSM 22288 / NBRC 105244 / SMSP</strain>
    </source>
</reference>
<dbReference type="PANTHER" id="PTHR35402">
    <property type="entry name" value="INTEGRAL MEMBRANE PROTEIN-RELATED"/>
    <property type="match status" value="1"/>
</dbReference>
<comment type="subcellular location">
    <subcellularLocation>
        <location evidence="1">Cell membrane</location>
        <topology evidence="1">Multi-pass membrane protein</topology>
    </subcellularLocation>
</comment>
<feature type="transmembrane region" description="Helical" evidence="6">
    <location>
        <begin position="91"/>
        <end position="114"/>
    </location>
</feature>
<dbReference type="eggNOG" id="arCOG01808">
    <property type="taxonomic scope" value="Archaea"/>
</dbReference>
<evidence type="ECO:0000256" key="5">
    <source>
        <dbReference type="ARBA" id="ARBA00023136"/>
    </source>
</evidence>
<dbReference type="InParanoid" id="L0HBI0"/>
<evidence type="ECO:0000256" key="4">
    <source>
        <dbReference type="ARBA" id="ARBA00022989"/>
    </source>
</evidence>
<sequence length="642" mass="71603">MLRNYISQWIKRDPVRFTSLHADMISARIGMTTEQYVWRAVQVSLLAGIAFAALGFVASLSFTLPSLEGRIGITNVFGLQLPAFFSGQVPAFVIAVAVLVFSFAIGMYLGYALLMRLPGIEKTNRAIKINLTLHNAVAYMYAMRKGGAQLMPIFQSISERADIYGEVALEFRQIVRDADFFGYDVVTAIRHLSETTPSEKLKLFLEDLLSIIDGGGDMGEFLSMRVRMYQEEARFEQKQFLNVLSLVAEGYVTLFVAGPLFLIIIMVVMGMTGGTAVLQLSLVTYAILPIGSLIFIVLIDLISIKAEKTERYTTIKWLHAYPDITIVKKEDEAHQFEQLKKYDRIRTIADHIRHPLESFITNVDHTLYITVPIAILYITSVFLRVPLYRDVDVYLGVVDDHIVLALLIILIPYAIFYEIWSRKVLGIQSLVPDFLERLSGINQVGLTIAQAIAIMVNTNLGLLSYEIRRIKRDMDWGANFTEALVRFEQRVSTPAIARTVTLITKASEMSGQISEVLSIASSDAKMSEALKKERLTEMFIYTAIVYLSFFVFLFVVAVLTMQFLPILADIDTQGLSTAGSISSFGSIPLATFARILYHACLMQALFSGLIAGQMGESSVAAGVKHSCVLLIIALVTFNFVLI</sequence>
<evidence type="ECO:0000256" key="2">
    <source>
        <dbReference type="ARBA" id="ARBA00022475"/>
    </source>
</evidence>
<dbReference type="Gene3D" id="1.20.81.30">
    <property type="entry name" value="Type II secretion system (T2SS), domain F"/>
    <property type="match status" value="1"/>
</dbReference>
<dbReference type="GO" id="GO:0005886">
    <property type="term" value="C:plasma membrane"/>
    <property type="evidence" value="ECO:0007669"/>
    <property type="project" value="UniProtKB-SubCell"/>
</dbReference>
<dbReference type="AlphaFoldDB" id="L0HBI0"/>
<proteinExistence type="predicted"/>
<feature type="transmembrane region" description="Helical" evidence="6">
    <location>
        <begin position="623"/>
        <end position="641"/>
    </location>
</feature>
<reference evidence="9" key="1">
    <citation type="submission" date="2011-12" db="EMBL/GenBank/DDBJ databases">
        <title>Complete sequence of Methanoregula formicicum SMSP.</title>
        <authorList>
            <person name="Lucas S."/>
            <person name="Han J."/>
            <person name="Lapidus A."/>
            <person name="Cheng J.-F."/>
            <person name="Goodwin L."/>
            <person name="Pitluck S."/>
            <person name="Peters L."/>
            <person name="Ovchinnikova G."/>
            <person name="Teshima H."/>
            <person name="Detter J.C."/>
            <person name="Han C."/>
            <person name="Tapia R."/>
            <person name="Land M."/>
            <person name="Hauser L."/>
            <person name="Kyrpides N."/>
            <person name="Ivanova N."/>
            <person name="Pagani I."/>
            <person name="Imachi H."/>
            <person name="Tamaki H."/>
            <person name="Sekiguchi Y."/>
            <person name="Kamagata Y."/>
            <person name="Cadillo-Quiroz H."/>
            <person name="Zinder S."/>
            <person name="Liu W.-T."/>
            <person name="Woyke T."/>
        </authorList>
    </citation>
    <scope>NUCLEOTIDE SEQUENCE [LARGE SCALE GENOMIC DNA]</scope>
    <source>
        <strain evidence="9">DSM 22288 / NBRC 105244 / SMSP</strain>
    </source>
</reference>
<dbReference type="InterPro" id="IPR042094">
    <property type="entry name" value="T2SS_GspF_sf"/>
</dbReference>
<evidence type="ECO:0000256" key="6">
    <source>
        <dbReference type="SAM" id="Phobius"/>
    </source>
</evidence>
<feature type="domain" description="Type II secretion system protein GspF" evidence="7">
    <location>
        <begin position="434"/>
        <end position="560"/>
    </location>
</feature>
<dbReference type="InterPro" id="IPR056569">
    <property type="entry name" value="ArlJ-like"/>
</dbReference>
<gene>
    <name evidence="8" type="ordered locus">Metfor_0301</name>
</gene>
<keyword evidence="8" id="KW-0966">Cell projection</keyword>
<organism evidence="8 9">
    <name type="scientific">Methanoregula formicica (strain DSM 22288 / NBRC 105244 / SMSP)</name>
    <dbReference type="NCBI Taxonomy" id="593750"/>
    <lineage>
        <taxon>Archaea</taxon>
        <taxon>Methanobacteriati</taxon>
        <taxon>Methanobacteriota</taxon>
        <taxon>Stenosarchaea group</taxon>
        <taxon>Methanomicrobia</taxon>
        <taxon>Methanomicrobiales</taxon>
        <taxon>Methanoregulaceae</taxon>
        <taxon>Methanoregula</taxon>
    </lineage>
</organism>
<feature type="domain" description="Type II secretion system protein GspF" evidence="7">
    <location>
        <begin position="138"/>
        <end position="265"/>
    </location>
</feature>
<dbReference type="RefSeq" id="WP_015284344.1">
    <property type="nucleotide sequence ID" value="NC_019943.1"/>
</dbReference>
<keyword evidence="5 6" id="KW-0472">Membrane</keyword>
<dbReference type="PANTHER" id="PTHR35402:SF1">
    <property type="entry name" value="TYPE II SECRETION SYSTEM PROTEIN GSPF DOMAIN-CONTAINING PROTEIN"/>
    <property type="match status" value="1"/>
</dbReference>